<keyword evidence="3" id="KW-1185">Reference proteome</keyword>
<sequence length="283" mass="31938">MDLEATIRAYALKIFRDRRDLCKTLTKKAQNAIGTLDAAHLIEHIEDIDDPRAKHGSPLVSKKPVWWTLDLTKDINKFPEVVMAEIADPDIETEVIEGISEDEEDEVGLFQRPISRLEKHIEDQTEIKLTEDEVGPLQRPLSRMEDGVEYRSEVDFTGVRGSETDTDTFHGAPEQPEPIPQVHGNTSEAQTSFGLDVEIAGTETERIELDGGGHEVIGTATEDDHPVAQQVDPVEQSSSRAQQIIERQPAPTYEEIDGYDTEEEELRRRSLSRTRRSTHASRY</sequence>
<gene>
    <name evidence="2" type="ORF">N0V87_005959</name>
</gene>
<feature type="compositionally biased region" description="Acidic residues" evidence="1">
    <location>
        <begin position="254"/>
        <end position="264"/>
    </location>
</feature>
<reference evidence="2" key="1">
    <citation type="submission" date="2022-10" db="EMBL/GenBank/DDBJ databases">
        <title>Tapping the CABI collections for fungal endophytes: first genome assemblies for Collariella, Neodidymelliopsis, Ascochyta clinopodiicola, Didymella pomorum, Didymosphaeria variabile, Neocosmospora piperis and Neocucurbitaria cava.</title>
        <authorList>
            <person name="Hill R."/>
        </authorList>
    </citation>
    <scope>NUCLEOTIDE SEQUENCE</scope>
    <source>
        <strain evidence="2">IMI 360193</strain>
    </source>
</reference>
<dbReference type="Proteomes" id="UP001140562">
    <property type="component" value="Unassembled WGS sequence"/>
</dbReference>
<evidence type="ECO:0000256" key="1">
    <source>
        <dbReference type="SAM" id="MobiDB-lite"/>
    </source>
</evidence>
<organism evidence="2 3">
    <name type="scientific">Didymella glomerata</name>
    <dbReference type="NCBI Taxonomy" id="749621"/>
    <lineage>
        <taxon>Eukaryota</taxon>
        <taxon>Fungi</taxon>
        <taxon>Dikarya</taxon>
        <taxon>Ascomycota</taxon>
        <taxon>Pezizomycotina</taxon>
        <taxon>Dothideomycetes</taxon>
        <taxon>Pleosporomycetidae</taxon>
        <taxon>Pleosporales</taxon>
        <taxon>Pleosporineae</taxon>
        <taxon>Didymellaceae</taxon>
        <taxon>Didymella</taxon>
    </lineage>
</organism>
<dbReference type="AlphaFoldDB" id="A0A9W8WXJ7"/>
<accession>A0A9W8WXJ7</accession>
<comment type="caution">
    <text evidence="2">The sequence shown here is derived from an EMBL/GenBank/DDBJ whole genome shotgun (WGS) entry which is preliminary data.</text>
</comment>
<evidence type="ECO:0000313" key="3">
    <source>
        <dbReference type="Proteomes" id="UP001140562"/>
    </source>
</evidence>
<evidence type="ECO:0000313" key="2">
    <source>
        <dbReference type="EMBL" id="KAJ4335701.1"/>
    </source>
</evidence>
<feature type="region of interest" description="Disordered" evidence="1">
    <location>
        <begin position="217"/>
        <end position="283"/>
    </location>
</feature>
<proteinExistence type="predicted"/>
<name>A0A9W8WXJ7_9PLEO</name>
<protein>
    <submittedName>
        <fullName evidence="2">Uncharacterized protein</fullName>
    </submittedName>
</protein>
<feature type="region of interest" description="Disordered" evidence="1">
    <location>
        <begin position="154"/>
        <end position="187"/>
    </location>
</feature>
<feature type="compositionally biased region" description="Basic residues" evidence="1">
    <location>
        <begin position="269"/>
        <end position="283"/>
    </location>
</feature>
<dbReference type="EMBL" id="JAPEUV010000058">
    <property type="protein sequence ID" value="KAJ4335701.1"/>
    <property type="molecule type" value="Genomic_DNA"/>
</dbReference>